<evidence type="ECO:0000256" key="1">
    <source>
        <dbReference type="ARBA" id="ARBA00004873"/>
    </source>
</evidence>
<keyword evidence="5" id="KW-0057">Aromatic amino acid biosynthesis</keyword>
<dbReference type="SUPFAM" id="SSF56322">
    <property type="entry name" value="ADC synthase"/>
    <property type="match status" value="1"/>
</dbReference>
<feature type="domain" description="Anthranilate synthase component I N-terminal" evidence="9">
    <location>
        <begin position="105"/>
        <end position="151"/>
    </location>
</feature>
<dbReference type="UniPathway" id="UPA00035">
    <property type="reaction ID" value="UER00040"/>
</dbReference>
<proteinExistence type="inferred from homology"/>
<comment type="similarity">
    <text evidence="2">Belongs to the anthranilate synthase component I family.</text>
</comment>
<evidence type="ECO:0000256" key="4">
    <source>
        <dbReference type="ARBA" id="ARBA00022822"/>
    </source>
</evidence>
<evidence type="ECO:0000256" key="3">
    <source>
        <dbReference type="ARBA" id="ARBA00012266"/>
    </source>
</evidence>
<dbReference type="InterPro" id="IPR005801">
    <property type="entry name" value="ADC_synthase"/>
</dbReference>
<comment type="catalytic activity">
    <reaction evidence="6">
        <text>chorismate + L-glutamine = anthranilate + pyruvate + L-glutamate + H(+)</text>
        <dbReference type="Rhea" id="RHEA:21732"/>
        <dbReference type="ChEBI" id="CHEBI:15361"/>
        <dbReference type="ChEBI" id="CHEBI:15378"/>
        <dbReference type="ChEBI" id="CHEBI:16567"/>
        <dbReference type="ChEBI" id="CHEBI:29748"/>
        <dbReference type="ChEBI" id="CHEBI:29985"/>
        <dbReference type="ChEBI" id="CHEBI:58359"/>
        <dbReference type="EC" id="4.1.3.27"/>
    </reaction>
</comment>
<keyword evidence="4" id="KW-0822">Tryptophan biosynthesis</keyword>
<feature type="domain" description="Chorismate-utilising enzyme C-terminal" evidence="8">
    <location>
        <begin position="221"/>
        <end position="474"/>
    </location>
</feature>
<dbReference type="Gene3D" id="3.60.120.10">
    <property type="entry name" value="Anthranilate synthase"/>
    <property type="match status" value="1"/>
</dbReference>
<keyword evidence="4" id="KW-0028">Amino-acid biosynthesis</keyword>
<organism evidence="10 11">
    <name type="scientific">Haloferax marinum</name>
    <dbReference type="NCBI Taxonomy" id="2666143"/>
    <lineage>
        <taxon>Archaea</taxon>
        <taxon>Methanobacteriati</taxon>
        <taxon>Methanobacteriota</taxon>
        <taxon>Stenosarchaea group</taxon>
        <taxon>Halobacteria</taxon>
        <taxon>Halobacteriales</taxon>
        <taxon>Haloferacaceae</taxon>
        <taxon>Haloferax</taxon>
    </lineage>
</organism>
<evidence type="ECO:0000259" key="9">
    <source>
        <dbReference type="Pfam" id="PF04715"/>
    </source>
</evidence>
<name>A0A6A8G515_9EURY</name>
<evidence type="ECO:0000256" key="7">
    <source>
        <dbReference type="SAM" id="MobiDB-lite"/>
    </source>
</evidence>
<dbReference type="GO" id="GO:0000162">
    <property type="term" value="P:L-tryptophan biosynthetic process"/>
    <property type="evidence" value="ECO:0007669"/>
    <property type="project" value="UniProtKB-UniPathway"/>
</dbReference>
<dbReference type="InterPro" id="IPR010118">
    <property type="entry name" value="Para-NH2Bz/anthranilate_synth"/>
</dbReference>
<dbReference type="Pfam" id="PF04715">
    <property type="entry name" value="Anth_synt_I_N"/>
    <property type="match status" value="1"/>
</dbReference>
<keyword evidence="11" id="KW-1185">Reference proteome</keyword>
<dbReference type="InterPro" id="IPR019999">
    <property type="entry name" value="Anth_synth_I-like"/>
</dbReference>
<evidence type="ECO:0000256" key="2">
    <source>
        <dbReference type="ARBA" id="ARBA00009562"/>
    </source>
</evidence>
<comment type="caution">
    <text evidence="10">The sequence shown here is derived from an EMBL/GenBank/DDBJ whole genome shotgun (WGS) entry which is preliminary data.</text>
</comment>
<dbReference type="GO" id="GO:0008483">
    <property type="term" value="F:transaminase activity"/>
    <property type="evidence" value="ECO:0007669"/>
    <property type="project" value="UniProtKB-KW"/>
</dbReference>
<dbReference type="AlphaFoldDB" id="A0A6A8G515"/>
<keyword evidence="10" id="KW-0032">Aminotransferase</keyword>
<evidence type="ECO:0000256" key="5">
    <source>
        <dbReference type="ARBA" id="ARBA00023141"/>
    </source>
</evidence>
<dbReference type="PANTHER" id="PTHR11236">
    <property type="entry name" value="AMINOBENZOATE/ANTHRANILATE SYNTHASE"/>
    <property type="match status" value="1"/>
</dbReference>
<comment type="pathway">
    <text evidence="1">Amino-acid biosynthesis; L-tryptophan biosynthesis; L-tryptophan from chorismate: step 1/5.</text>
</comment>
<keyword evidence="10" id="KW-0808">Transferase</keyword>
<evidence type="ECO:0000256" key="6">
    <source>
        <dbReference type="ARBA" id="ARBA00047683"/>
    </source>
</evidence>
<dbReference type="EMBL" id="WKJQ01000001">
    <property type="protein sequence ID" value="MRW96089.1"/>
    <property type="molecule type" value="Genomic_DNA"/>
</dbReference>
<dbReference type="Proteomes" id="UP000443423">
    <property type="component" value="Unassembled WGS sequence"/>
</dbReference>
<dbReference type="InterPro" id="IPR015890">
    <property type="entry name" value="Chorismate_C"/>
</dbReference>
<dbReference type="NCBIfam" id="TIGR01824">
    <property type="entry name" value="PabB-clade2"/>
    <property type="match status" value="1"/>
</dbReference>
<dbReference type="GO" id="GO:0004049">
    <property type="term" value="F:anthranilate synthase activity"/>
    <property type="evidence" value="ECO:0007669"/>
    <property type="project" value="UniProtKB-EC"/>
</dbReference>
<reference evidence="10 11" key="1">
    <citation type="submission" date="2019-11" db="EMBL/GenBank/DDBJ databases">
        <title>Whole genome sequence of Haloferax sp. MBLA0078.</title>
        <authorList>
            <person name="Seo M.-J."/>
            <person name="Cho E.-S."/>
        </authorList>
    </citation>
    <scope>NUCLEOTIDE SEQUENCE [LARGE SCALE GENOMIC DNA]</scope>
    <source>
        <strain evidence="10 11">MBLA0078</strain>
    </source>
</reference>
<evidence type="ECO:0000259" key="8">
    <source>
        <dbReference type="Pfam" id="PF00425"/>
    </source>
</evidence>
<dbReference type="PANTHER" id="PTHR11236:SF9">
    <property type="entry name" value="ANTHRANILATE SYNTHASE COMPONENT 1"/>
    <property type="match status" value="1"/>
</dbReference>
<gene>
    <name evidence="10" type="primary">pabB</name>
    <name evidence="10" type="ORF">GJR99_05785</name>
</gene>
<dbReference type="PRINTS" id="PR00095">
    <property type="entry name" value="ANTSNTHASEI"/>
</dbReference>
<dbReference type="RefSeq" id="WP_151110172.1">
    <property type="nucleotide sequence ID" value="NZ_WKJQ01000001.1"/>
</dbReference>
<sequence>MTAPTVVTDRDDFRETAGGAPDGARVPVEVRVRVSDPFDAYRRSRRDSGGFFYETTGGQSGWGAFGVDPAERLTVGPSAISRDDAAPTLAALEGLTDAETLVRGSCDVPYPCGLFGWLSYDVARELESLPEHTADDRHLPHLQLGLYDLVASWEEPRTDGDTLLRITCCPRVTDDSNLDAVYDTARDRATALAVDAVDGTPDPVESPVESHEAEFESECGREVFADRVRTAKQYIRDGDTFQANLSQRLVAPAAVHPVDAYAALRAVNPAPYSGLLELPGLDLVSASPELLLRIDGDRLVTEPIAGTRPRGATPEEDDALEADLTTDEKERAEHAMLVDLERNDLGKVSEYGSVEVTEYRRVDRYSEVMHLVSLVEGRRREGTTLADAIAAVFPGGTITGAPKPRTMEIIDELESTRRGPYTGSMFAIGFDDRAVLNIVIRTLVRFRDEYHLRVGAGIVHDSDPDSEYDETLAKARALVTAIDEALGERAKMTVGADR</sequence>
<dbReference type="EC" id="4.1.3.27" evidence="3"/>
<evidence type="ECO:0000313" key="11">
    <source>
        <dbReference type="Proteomes" id="UP000443423"/>
    </source>
</evidence>
<evidence type="ECO:0000313" key="10">
    <source>
        <dbReference type="EMBL" id="MRW96089.1"/>
    </source>
</evidence>
<dbReference type="InterPro" id="IPR006805">
    <property type="entry name" value="Anth_synth_I_N"/>
</dbReference>
<feature type="region of interest" description="Disordered" evidence="7">
    <location>
        <begin position="1"/>
        <end position="22"/>
    </location>
</feature>
<dbReference type="Pfam" id="PF00425">
    <property type="entry name" value="Chorismate_bind"/>
    <property type="match status" value="1"/>
</dbReference>
<protein>
    <recommendedName>
        <fullName evidence="3">anthranilate synthase</fullName>
        <ecNumber evidence="3">4.1.3.27</ecNumber>
    </recommendedName>
</protein>
<accession>A0A6A8G515</accession>
<dbReference type="OrthoDB" id="25514at2157"/>